<feature type="coiled-coil region" evidence="1">
    <location>
        <begin position="98"/>
        <end position="125"/>
    </location>
</feature>
<feature type="compositionally biased region" description="Basic and acidic residues" evidence="2">
    <location>
        <begin position="312"/>
        <end position="321"/>
    </location>
</feature>
<dbReference type="GeneID" id="14906499"/>
<reference evidence="4 5" key="1">
    <citation type="submission" date="2011-07" db="EMBL/GenBank/DDBJ databases">
        <authorList>
            <person name="Coyne R."/>
            <person name="Brami D."/>
            <person name="Johnson J."/>
            <person name="Hostetler J."/>
            <person name="Hannick L."/>
            <person name="Clark T."/>
            <person name="Cassidy-Hanley D."/>
            <person name="Inman J."/>
        </authorList>
    </citation>
    <scope>NUCLEOTIDE SEQUENCE [LARGE SCALE GENOMIC DNA]</scope>
    <source>
        <strain evidence="4 5">G5</strain>
    </source>
</reference>
<dbReference type="OrthoDB" id="29024at2759"/>
<dbReference type="Pfam" id="PF11262">
    <property type="entry name" value="Tho2"/>
    <property type="match status" value="1"/>
</dbReference>
<feature type="compositionally biased region" description="Basic and acidic residues" evidence="2">
    <location>
        <begin position="336"/>
        <end position="378"/>
    </location>
</feature>
<feature type="region of interest" description="Disordered" evidence="2">
    <location>
        <begin position="310"/>
        <end position="378"/>
    </location>
</feature>
<evidence type="ECO:0000256" key="1">
    <source>
        <dbReference type="SAM" id="Coils"/>
    </source>
</evidence>
<dbReference type="RefSeq" id="XP_004031975.1">
    <property type="nucleotide sequence ID" value="XM_004031927.1"/>
</dbReference>
<evidence type="ECO:0000313" key="5">
    <source>
        <dbReference type="Proteomes" id="UP000008983"/>
    </source>
</evidence>
<organism evidence="4 5">
    <name type="scientific">Ichthyophthirius multifiliis</name>
    <name type="common">White spot disease agent</name>
    <name type="synonym">Ich</name>
    <dbReference type="NCBI Taxonomy" id="5932"/>
    <lineage>
        <taxon>Eukaryota</taxon>
        <taxon>Sar</taxon>
        <taxon>Alveolata</taxon>
        <taxon>Ciliophora</taxon>
        <taxon>Intramacronucleata</taxon>
        <taxon>Oligohymenophorea</taxon>
        <taxon>Hymenostomatida</taxon>
        <taxon>Ophryoglenina</taxon>
        <taxon>Ichthyophthirius</taxon>
    </lineage>
</organism>
<dbReference type="AlphaFoldDB" id="G0QWL3"/>
<feature type="compositionally biased region" description="Basic residues" evidence="2">
    <location>
        <begin position="75"/>
        <end position="89"/>
    </location>
</feature>
<evidence type="ECO:0000256" key="2">
    <source>
        <dbReference type="SAM" id="MobiDB-lite"/>
    </source>
</evidence>
<feature type="region of interest" description="Disordered" evidence="2">
    <location>
        <begin position="73"/>
        <end position="98"/>
    </location>
</feature>
<dbReference type="GO" id="GO:0003729">
    <property type="term" value="F:mRNA binding"/>
    <property type="evidence" value="ECO:0007669"/>
    <property type="project" value="TreeGrafter"/>
</dbReference>
<dbReference type="EMBL" id="GL984001">
    <property type="protein sequence ID" value="EGR30388.1"/>
    <property type="molecule type" value="Genomic_DNA"/>
</dbReference>
<accession>G0QWL3</accession>
<dbReference type="InParanoid" id="G0QWL3"/>
<dbReference type="InterPro" id="IPR040007">
    <property type="entry name" value="Tho2"/>
</dbReference>
<gene>
    <name evidence="4" type="ORF">IMG5_133250</name>
</gene>
<sequence>MILQTTKLGLQVIMSTWKQKQRRRIRIRNKIIKNRKQITKRIMGYNQARIILYFLDAFFRKYQYKLRSIQSTNSRNKRQYKQKMARKNKKEKDKPKELRDQESILKKLETELEIYTKRYEQYELYIQSIKPKLYIDFKEKDNFITQFSQSCILPRMVIEQNEAMYCSRFFLCLLRINYAPLSDSVRSIKQIVMKILPYIQCATEKEAINISILLMTFLDHFLIIWMASILDKMFKVIQQMTKNEIQVRNILTLLNVIKNIYPKYKHQCQECKVLMDQLEKQFSKETYKSLTIRIEGYQLFLGSLKNLTDAPTKQKEQEKKNITNPSTENLKSSHRSSVEKYKKEHEKKEKLQSREKSSDKTSKRDGESRNKKQREDRK</sequence>
<protein>
    <recommendedName>
        <fullName evidence="3">THO complex subunitTHOC2 C-terminal domain-containing protein</fullName>
    </recommendedName>
</protein>
<keyword evidence="1" id="KW-0175">Coiled coil</keyword>
<keyword evidence="5" id="KW-1185">Reference proteome</keyword>
<dbReference type="STRING" id="857967.G0QWL3"/>
<dbReference type="InterPro" id="IPR021418">
    <property type="entry name" value="THO_THOC2_C"/>
</dbReference>
<dbReference type="PANTHER" id="PTHR21597">
    <property type="entry name" value="THO2 PROTEIN"/>
    <property type="match status" value="1"/>
</dbReference>
<proteinExistence type="predicted"/>
<dbReference type="GO" id="GO:0006406">
    <property type="term" value="P:mRNA export from nucleus"/>
    <property type="evidence" value="ECO:0007669"/>
    <property type="project" value="InterPro"/>
</dbReference>
<dbReference type="Proteomes" id="UP000008983">
    <property type="component" value="Unassembled WGS sequence"/>
</dbReference>
<evidence type="ECO:0000313" key="4">
    <source>
        <dbReference type="EMBL" id="EGR30388.1"/>
    </source>
</evidence>
<dbReference type="GO" id="GO:0006397">
    <property type="term" value="P:mRNA processing"/>
    <property type="evidence" value="ECO:0007669"/>
    <property type="project" value="InterPro"/>
</dbReference>
<dbReference type="eggNOG" id="KOG1874">
    <property type="taxonomic scope" value="Eukaryota"/>
</dbReference>
<dbReference type="GO" id="GO:0000445">
    <property type="term" value="C:THO complex part of transcription export complex"/>
    <property type="evidence" value="ECO:0007669"/>
    <property type="project" value="TreeGrafter"/>
</dbReference>
<dbReference type="PANTHER" id="PTHR21597:SF0">
    <property type="entry name" value="THO COMPLEX SUBUNIT 2"/>
    <property type="match status" value="1"/>
</dbReference>
<name>G0QWL3_ICHMU</name>
<evidence type="ECO:0000259" key="3">
    <source>
        <dbReference type="Pfam" id="PF11262"/>
    </source>
</evidence>
<feature type="domain" description="THO complex subunitTHOC2 C-terminal" evidence="3">
    <location>
        <begin position="61"/>
        <end position="219"/>
    </location>
</feature>